<evidence type="ECO:0000256" key="1">
    <source>
        <dbReference type="ARBA" id="ARBA00022741"/>
    </source>
</evidence>
<dbReference type="EMBL" id="CAJNJA010035853">
    <property type="protein sequence ID" value="CAE7712433.1"/>
    <property type="molecule type" value="Genomic_DNA"/>
</dbReference>
<keyword evidence="1" id="KW-0547">Nucleotide-binding</keyword>
<sequence length="2255" mass="251443">EDKGSRPIMLLADGWHRIGIFKDRDGWLCCLAHDGVEMQEIVRERCFCAITCNSVCTDSSAMESDGESVDGSGSEADSAESTRLAAEASADELPEEKSDDQTFLDSYWRGVVARVFTGGTVDLLVSFGSEHPVLVDGGALCRKVGWNDAVDWSHGGQWLQCIYIAERILAGLVAKGLELHVFFFSEEMAFLPVRQHLLWLLLSEHLRRARVPKVSHHLLEGSVSEGRFVDLVRATDPSFILTDFNCPFPDLGAQNALLQDRSQIRSCFFVHWLSQIDLPVVDMEALSTTGPRLRGKYFELERLRCSATPFAFFKQRLGCLFRSTTALPDPRPLLEGSLRRSLSLLALREILPTSKEHGLCAVFCTCLALAETLPLEERCIPSESLASLPSELQLPLFLHRLHLGMIRALYATRGGAEFDGTLGDIFDGRLFHHVTACCLQGDLGSFPGAMESAKVLWQELGATDFRESLEDLRRDVPWKGQETDPKPSRQSNRLSMAPESLERELPWLPGALGDMFDRPRQTAWSAESSLRDCSPHHFHSCTPLDDSEPDAFLINRGDNMRKLLVENEMRLQALLKLLKQDGTVQIPRGQKRERWMFQISARGVSFKLEKLTDPNHADAPVKSLAHLKELLGTVKAFPILLSFRMTVSAFNSQRRAQQSAGRNQKFLESLLEGSPAPRQTISEKWEKSKVQELQEAALARLAGSAVKEARKKGSPSRTDKAKQQAEASRQQKQLKQSLEKINTLKEQFKQADEVSKSRRVAELLKQLQGWWADGQQEAFSEAGKLGLKTCQDLDETCPLDRSQKKRSFQVLQQILRTCGGPQAIQDGELLPKLQKLALKHLKMPVLASALGPGKEPKDSKSKKERREKGGEVGASCPFRFQLATVPEHLARPMGSADPRVQGFKPDGWQSTLLDVADARQSALVQAPTGSGKTFIAFYVMEKALRTSDEGIVVYVCPTKALANQVHAEIEARFEKSYRDGRPFCGIFTRDRRSERLAECQILVTVPQCLIIYMLSPTAGMHAWVQRLEYAILDEVHCLGGENLACAVDNLSFMALSFACVLQRVGKELRGWWGTGEVWEQILSLLTCPILALSATLGQSEDFTSWMRKLQSQQQRELHVLQQLGRFNDLQPWVFDGEHLHRLHPFFALRPAVHASAREKIRPENLHLIPEDTLQLYDVLSSKAKADLQTLAPETYFASLPQGSWNLSMQEVQQWSKSLGEAFDRAVRDVQVEVVHELTTEAGAAFGCIEEDLRRKGSQEYLEARFGSLAEELQSADMLPAIVFHDSRVGCERLALALGDHLRAKVKKYRRDEKVQSKIDALVRRLNQIPVPEGRVGKDGVLILTPEEFDDVQQRKSLATAISLLEAIPRECTVTPPGRTQLTNSELEEEFDEKRDPFNPSRPLHSLLLYGIGVHHAGLPAVYRQAVERLFRMQRLGVVVSTSTLALGINMPSKTSVFAGDSIFLSPMQFQQEAGRAGRRGFDLRGHIVFFGLPGKKVQRLLVGELPRIEGSIPMTASLTLRLLMKAQVLPQAEDSVARAVGRLATCPLFCPSPSIPFQQAHLFQFFAQHVFAEGFLGPARQVTDYAGFVAHIWWEEPGNFALVSLLQERGVLTELCQGPRKNLVAVLCNFFHRRPLERWHFRTRLKKRLKSSVVELPALPEKITSILRQQARRMLQAVIWQLQRLVSSLENPNCALPLSKVQPCTSTPSKALRSPFMALSGRKDDFVSLQELCSELRDDLHLDPEMFPVLEVAPDVPAVRLNAYLLDFYQHGQVDALELDNRIPHTEYWKLLEDFMFFLRALSSVAKHRQQRAQQRGEAMELGEEVIVGAFEAISTQFEAEGKGKDKLTSSEEGKVKEGWPSEVGSQAMARSHQERVWRGSLMLAGSLLVATQLSPSAVFAHCRRLVHRTSGIASRRLAMGKRASKADASVAQAGLQDFASAVQRQLREKQRLIRTFDVGGTGVKTGLFTATALQAFFESSAAGPHTDGPHEAAEQGPVQYAELEWVERPTQLGQAPGEDGFDAWLEEALPRLRQEKATANVVFGVSTAGDVEHRTGILHDWWSAGGHPRQWDDSRPDPHVADLMGLPRDRTFILHDGAAHLLGCSRQIVPIPRLACLSVGTGVGFGISDEDGAILDPFSPAGSRSHLLNGVPLSGAPYRGIWRSCVEETDHVDDVEKVMVREFAGMGRPWNMPWVSLVLGRRGMELAEAAFGCQPPKPLEEEADEGRQVAPANDAERKPASTAYANQWLHFLNT</sequence>
<dbReference type="InterPro" id="IPR001650">
    <property type="entry name" value="Helicase_C-like"/>
</dbReference>
<comment type="caution">
    <text evidence="8">The sequence shown here is derived from an EMBL/GenBank/DDBJ whole genome shotgun (WGS) entry which is preliminary data.</text>
</comment>
<feature type="compositionally biased region" description="Basic and acidic residues" evidence="5">
    <location>
        <begin position="473"/>
        <end position="487"/>
    </location>
</feature>
<evidence type="ECO:0000259" key="6">
    <source>
        <dbReference type="PROSITE" id="PS51192"/>
    </source>
</evidence>
<evidence type="ECO:0000313" key="9">
    <source>
        <dbReference type="Proteomes" id="UP000601435"/>
    </source>
</evidence>
<dbReference type="SUPFAM" id="SSF52540">
    <property type="entry name" value="P-loop containing nucleoside triphosphate hydrolases"/>
    <property type="match status" value="1"/>
</dbReference>
<feature type="region of interest" description="Disordered" evidence="5">
    <location>
        <begin position="2214"/>
        <end position="2241"/>
    </location>
</feature>
<organism evidence="8 9">
    <name type="scientific">Symbiodinium necroappetens</name>
    <dbReference type="NCBI Taxonomy" id="1628268"/>
    <lineage>
        <taxon>Eukaryota</taxon>
        <taxon>Sar</taxon>
        <taxon>Alveolata</taxon>
        <taxon>Dinophyceae</taxon>
        <taxon>Suessiales</taxon>
        <taxon>Symbiodiniaceae</taxon>
        <taxon>Symbiodinium</taxon>
    </lineage>
</organism>
<dbReference type="Pfam" id="PF00271">
    <property type="entry name" value="Helicase_C"/>
    <property type="match status" value="1"/>
</dbReference>
<dbReference type="OrthoDB" id="427274at2759"/>
<dbReference type="GO" id="GO:0016787">
    <property type="term" value="F:hydrolase activity"/>
    <property type="evidence" value="ECO:0007669"/>
    <property type="project" value="UniProtKB-KW"/>
</dbReference>
<dbReference type="Pfam" id="PF00270">
    <property type="entry name" value="DEAD"/>
    <property type="match status" value="1"/>
</dbReference>
<dbReference type="InterPro" id="IPR014001">
    <property type="entry name" value="Helicase_ATP-bd"/>
</dbReference>
<evidence type="ECO:0000256" key="3">
    <source>
        <dbReference type="ARBA" id="ARBA00022806"/>
    </source>
</evidence>
<feature type="region of interest" description="Disordered" evidence="5">
    <location>
        <begin position="704"/>
        <end position="735"/>
    </location>
</feature>
<keyword evidence="2" id="KW-0378">Hydrolase</keyword>
<dbReference type="InterPro" id="IPR052431">
    <property type="entry name" value="SKI2_subfamily_helicases"/>
</dbReference>
<dbReference type="GO" id="GO:0003676">
    <property type="term" value="F:nucleic acid binding"/>
    <property type="evidence" value="ECO:0007669"/>
    <property type="project" value="InterPro"/>
</dbReference>
<dbReference type="GO" id="GO:0005524">
    <property type="term" value="F:ATP binding"/>
    <property type="evidence" value="ECO:0007669"/>
    <property type="project" value="UniProtKB-KW"/>
</dbReference>
<evidence type="ECO:0000313" key="8">
    <source>
        <dbReference type="EMBL" id="CAE7712433.1"/>
    </source>
</evidence>
<gene>
    <name evidence="8" type="primary">DDX60</name>
    <name evidence="8" type="ORF">SNEC2469_LOCUS20548</name>
</gene>
<feature type="compositionally biased region" description="Polar residues" evidence="5">
    <location>
        <begin position="725"/>
        <end position="735"/>
    </location>
</feature>
<keyword evidence="9" id="KW-1185">Reference proteome</keyword>
<feature type="region of interest" description="Disordered" evidence="5">
    <location>
        <begin position="848"/>
        <end position="872"/>
    </location>
</feature>
<feature type="region of interest" description="Disordered" evidence="5">
    <location>
        <begin position="473"/>
        <end position="499"/>
    </location>
</feature>
<reference evidence="8" key="1">
    <citation type="submission" date="2021-02" db="EMBL/GenBank/DDBJ databases">
        <authorList>
            <person name="Dougan E. K."/>
            <person name="Rhodes N."/>
            <person name="Thang M."/>
            <person name="Chan C."/>
        </authorList>
    </citation>
    <scope>NUCLEOTIDE SEQUENCE</scope>
</reference>
<dbReference type="SMART" id="SM00487">
    <property type="entry name" value="DEXDc"/>
    <property type="match status" value="1"/>
</dbReference>
<feature type="non-terminal residue" evidence="8">
    <location>
        <position position="2255"/>
    </location>
</feature>
<dbReference type="GO" id="GO:0005737">
    <property type="term" value="C:cytoplasm"/>
    <property type="evidence" value="ECO:0007669"/>
    <property type="project" value="TreeGrafter"/>
</dbReference>
<dbReference type="InterPro" id="IPR011545">
    <property type="entry name" value="DEAD/DEAH_box_helicase_dom"/>
</dbReference>
<feature type="compositionally biased region" description="Basic and acidic residues" evidence="5">
    <location>
        <begin position="854"/>
        <end position="870"/>
    </location>
</feature>
<dbReference type="PROSITE" id="PS51194">
    <property type="entry name" value="HELICASE_CTER"/>
    <property type="match status" value="1"/>
</dbReference>
<evidence type="ECO:0000259" key="7">
    <source>
        <dbReference type="PROSITE" id="PS51194"/>
    </source>
</evidence>
<dbReference type="Proteomes" id="UP000601435">
    <property type="component" value="Unassembled WGS sequence"/>
</dbReference>
<evidence type="ECO:0000256" key="4">
    <source>
        <dbReference type="ARBA" id="ARBA00022840"/>
    </source>
</evidence>
<keyword evidence="3" id="KW-0347">Helicase</keyword>
<accession>A0A812X0C7</accession>
<feature type="non-terminal residue" evidence="8">
    <location>
        <position position="1"/>
    </location>
</feature>
<dbReference type="Gene3D" id="3.40.50.300">
    <property type="entry name" value="P-loop containing nucleotide triphosphate hydrolases"/>
    <property type="match status" value="2"/>
</dbReference>
<feature type="domain" description="Helicase C-terminal" evidence="7">
    <location>
        <begin position="1359"/>
        <end position="1537"/>
    </location>
</feature>
<proteinExistence type="predicted"/>
<dbReference type="PANTHER" id="PTHR44533:SF4">
    <property type="entry name" value="DEAD_H RNA HELICASE, PUTATIVE-RELATED"/>
    <property type="match status" value="1"/>
</dbReference>
<dbReference type="GO" id="GO:0004386">
    <property type="term" value="F:helicase activity"/>
    <property type="evidence" value="ECO:0007669"/>
    <property type="project" value="UniProtKB-KW"/>
</dbReference>
<dbReference type="SMART" id="SM00490">
    <property type="entry name" value="HELICc"/>
    <property type="match status" value="1"/>
</dbReference>
<feature type="region of interest" description="Disordered" evidence="5">
    <location>
        <begin position="60"/>
        <end position="98"/>
    </location>
</feature>
<feature type="domain" description="Helicase ATP-binding" evidence="6">
    <location>
        <begin position="913"/>
        <end position="1114"/>
    </location>
</feature>
<dbReference type="PROSITE" id="PS51192">
    <property type="entry name" value="HELICASE_ATP_BIND_1"/>
    <property type="match status" value="1"/>
</dbReference>
<name>A0A812X0C7_9DINO</name>
<protein>
    <submittedName>
        <fullName evidence="8">DDX60 protein</fullName>
    </submittedName>
</protein>
<evidence type="ECO:0000256" key="2">
    <source>
        <dbReference type="ARBA" id="ARBA00022801"/>
    </source>
</evidence>
<feature type="compositionally biased region" description="Basic and acidic residues" evidence="5">
    <location>
        <begin position="1842"/>
        <end position="1860"/>
    </location>
</feature>
<dbReference type="PANTHER" id="PTHR44533">
    <property type="entry name" value="DEAD/H RNA HELICASE, PUTATIVE-RELATED"/>
    <property type="match status" value="1"/>
</dbReference>
<keyword evidence="4" id="KW-0067">ATP-binding</keyword>
<evidence type="ECO:0000256" key="5">
    <source>
        <dbReference type="SAM" id="MobiDB-lite"/>
    </source>
</evidence>
<feature type="region of interest" description="Disordered" evidence="5">
    <location>
        <begin position="1842"/>
        <end position="1866"/>
    </location>
</feature>
<dbReference type="InterPro" id="IPR027417">
    <property type="entry name" value="P-loop_NTPase"/>
</dbReference>